<feature type="compositionally biased region" description="Low complexity" evidence="1">
    <location>
        <begin position="61"/>
        <end position="74"/>
    </location>
</feature>
<dbReference type="EMBL" id="CATQJA010001885">
    <property type="protein sequence ID" value="CAJ0568990.1"/>
    <property type="molecule type" value="Genomic_DNA"/>
</dbReference>
<dbReference type="AlphaFoldDB" id="A0AA36FVR7"/>
<keyword evidence="2" id="KW-0732">Signal</keyword>
<comment type="caution">
    <text evidence="4">The sequence shown here is derived from an EMBL/GenBank/DDBJ whole genome shotgun (WGS) entry which is preliminary data.</text>
</comment>
<accession>A0AA36FVR7</accession>
<dbReference type="CDD" id="cd00037">
    <property type="entry name" value="CLECT"/>
    <property type="match status" value="1"/>
</dbReference>
<evidence type="ECO:0000259" key="3">
    <source>
        <dbReference type="PROSITE" id="PS50041"/>
    </source>
</evidence>
<organism evidence="4 5">
    <name type="scientific">Mesorhabditis spiculigera</name>
    <dbReference type="NCBI Taxonomy" id="96644"/>
    <lineage>
        <taxon>Eukaryota</taxon>
        <taxon>Metazoa</taxon>
        <taxon>Ecdysozoa</taxon>
        <taxon>Nematoda</taxon>
        <taxon>Chromadorea</taxon>
        <taxon>Rhabditida</taxon>
        <taxon>Rhabditina</taxon>
        <taxon>Rhabditomorpha</taxon>
        <taxon>Rhabditoidea</taxon>
        <taxon>Rhabditidae</taxon>
        <taxon>Mesorhabditinae</taxon>
        <taxon>Mesorhabditis</taxon>
    </lineage>
</organism>
<feature type="domain" description="C-type lectin" evidence="3">
    <location>
        <begin position="192"/>
        <end position="306"/>
    </location>
</feature>
<proteinExistence type="predicted"/>
<dbReference type="Gene3D" id="3.10.100.10">
    <property type="entry name" value="Mannose-Binding Protein A, subunit A"/>
    <property type="match status" value="1"/>
</dbReference>
<feature type="region of interest" description="Disordered" evidence="1">
    <location>
        <begin position="366"/>
        <end position="398"/>
    </location>
</feature>
<feature type="compositionally biased region" description="Basic and acidic residues" evidence="1">
    <location>
        <begin position="164"/>
        <end position="178"/>
    </location>
</feature>
<keyword evidence="5" id="KW-1185">Reference proteome</keyword>
<dbReference type="SUPFAM" id="SSF56436">
    <property type="entry name" value="C-type lectin-like"/>
    <property type="match status" value="1"/>
</dbReference>
<dbReference type="PROSITE" id="PS50041">
    <property type="entry name" value="C_TYPE_LECTIN_2"/>
    <property type="match status" value="1"/>
</dbReference>
<feature type="chain" id="PRO_5041348983" description="C-type lectin domain-containing protein" evidence="2">
    <location>
        <begin position="24"/>
        <end position="453"/>
    </location>
</feature>
<dbReference type="Pfam" id="PF00059">
    <property type="entry name" value="Lectin_C"/>
    <property type="match status" value="1"/>
</dbReference>
<dbReference type="InterPro" id="IPR016187">
    <property type="entry name" value="CTDL_fold"/>
</dbReference>
<evidence type="ECO:0000256" key="2">
    <source>
        <dbReference type="SAM" id="SignalP"/>
    </source>
</evidence>
<dbReference type="PANTHER" id="PTHR22803">
    <property type="entry name" value="MANNOSE, PHOSPHOLIPASE, LECTIN RECEPTOR RELATED"/>
    <property type="match status" value="1"/>
</dbReference>
<dbReference type="InterPro" id="IPR050111">
    <property type="entry name" value="C-type_lectin/snaclec_domain"/>
</dbReference>
<dbReference type="Proteomes" id="UP001177023">
    <property type="component" value="Unassembled WGS sequence"/>
</dbReference>
<feature type="non-terminal residue" evidence="4">
    <location>
        <position position="1"/>
    </location>
</feature>
<sequence length="453" mass="49960">MPSMKIAPMLLLLLLIVPQPIITDEGNDTDNPTMFKPPGTNDPKMTLIPKKSRPPQVQDHSPPSSSPTPSGSTGPPSPSTQIEEAPFVLQPGTFKYHRGLKRFNGHTGQWTHRREREEEEEWKPVAFTWDDEGHEYWEFEDGPGVGDVWVALEEEDETQLSDSAMERPERHLRADKDCPSSVTVCDDEDESAQERCLYLGVGATTYPNVQTVCQRWDGLPAKIGNAFDNGFLDGLLQFGISSDSAYIGVEKNNAGEWTNSDGSPLTYKNWGPGEPYNGPGRCALMKTDTGKWAATECSNIQPYVCDVGTGKRNGTRCTDGWHFLDATKSCYYVFNYTLGGDGYVARSPSNIDTLGSGGYFRQPTNPVGSLQAGPSPARGWGVRGGRGRDKGSGALKSGGWTDGSPVDYVQAKYAYSVPYVWAKENDKECLPPYWLPHDQDFLSARFVCQKFAE</sequence>
<evidence type="ECO:0000313" key="4">
    <source>
        <dbReference type="EMBL" id="CAJ0568990.1"/>
    </source>
</evidence>
<protein>
    <recommendedName>
        <fullName evidence="3">C-type lectin domain-containing protein</fullName>
    </recommendedName>
</protein>
<evidence type="ECO:0000256" key="1">
    <source>
        <dbReference type="SAM" id="MobiDB-lite"/>
    </source>
</evidence>
<feature type="signal peptide" evidence="2">
    <location>
        <begin position="1"/>
        <end position="23"/>
    </location>
</feature>
<evidence type="ECO:0000313" key="5">
    <source>
        <dbReference type="Proteomes" id="UP001177023"/>
    </source>
</evidence>
<name>A0AA36FVR7_9BILA</name>
<reference evidence="4" key="1">
    <citation type="submission" date="2023-06" db="EMBL/GenBank/DDBJ databases">
        <authorList>
            <person name="Delattre M."/>
        </authorList>
    </citation>
    <scope>NUCLEOTIDE SEQUENCE</scope>
    <source>
        <strain evidence="4">AF72</strain>
    </source>
</reference>
<feature type="region of interest" description="Disordered" evidence="1">
    <location>
        <begin position="159"/>
        <end position="185"/>
    </location>
</feature>
<dbReference type="InterPro" id="IPR016186">
    <property type="entry name" value="C-type_lectin-like/link_sf"/>
</dbReference>
<feature type="region of interest" description="Disordered" evidence="1">
    <location>
        <begin position="25"/>
        <end position="82"/>
    </location>
</feature>
<gene>
    <name evidence="4" type="ORF">MSPICULIGERA_LOCUS7490</name>
</gene>
<dbReference type="InterPro" id="IPR001304">
    <property type="entry name" value="C-type_lectin-like"/>
</dbReference>
<dbReference type="SMART" id="SM00034">
    <property type="entry name" value="CLECT"/>
    <property type="match status" value="1"/>
</dbReference>